<organism evidence="2 3">
    <name type="scientific">Nepenthes gracilis</name>
    <name type="common">Slender pitcher plant</name>
    <dbReference type="NCBI Taxonomy" id="150966"/>
    <lineage>
        <taxon>Eukaryota</taxon>
        <taxon>Viridiplantae</taxon>
        <taxon>Streptophyta</taxon>
        <taxon>Embryophyta</taxon>
        <taxon>Tracheophyta</taxon>
        <taxon>Spermatophyta</taxon>
        <taxon>Magnoliopsida</taxon>
        <taxon>eudicotyledons</taxon>
        <taxon>Gunneridae</taxon>
        <taxon>Pentapetalae</taxon>
        <taxon>Caryophyllales</taxon>
        <taxon>Nepenthaceae</taxon>
        <taxon>Nepenthes</taxon>
    </lineage>
</organism>
<proteinExistence type="predicted"/>
<keyword evidence="1" id="KW-1133">Transmembrane helix</keyword>
<gene>
    <name evidence="2" type="ORF">Nepgr_010577</name>
</gene>
<comment type="caution">
    <text evidence="2">The sequence shown here is derived from an EMBL/GenBank/DDBJ whole genome shotgun (WGS) entry which is preliminary data.</text>
</comment>
<dbReference type="AlphaFoldDB" id="A0AAD3SCY3"/>
<name>A0AAD3SCY3_NEPGR</name>
<dbReference type="EMBL" id="BSYO01000008">
    <property type="protein sequence ID" value="GMH08737.1"/>
    <property type="molecule type" value="Genomic_DNA"/>
</dbReference>
<evidence type="ECO:0000313" key="3">
    <source>
        <dbReference type="Proteomes" id="UP001279734"/>
    </source>
</evidence>
<reference evidence="2" key="1">
    <citation type="submission" date="2023-05" db="EMBL/GenBank/DDBJ databases">
        <title>Nepenthes gracilis genome sequencing.</title>
        <authorList>
            <person name="Fukushima K."/>
        </authorList>
    </citation>
    <scope>NUCLEOTIDE SEQUENCE</scope>
    <source>
        <strain evidence="2">SING2019-196</strain>
    </source>
</reference>
<dbReference type="Proteomes" id="UP001279734">
    <property type="component" value="Unassembled WGS sequence"/>
</dbReference>
<keyword evidence="1" id="KW-0472">Membrane</keyword>
<protein>
    <submittedName>
        <fullName evidence="2">Uncharacterized protein</fullName>
    </submittedName>
</protein>
<accession>A0AAD3SCY3</accession>
<evidence type="ECO:0000256" key="1">
    <source>
        <dbReference type="SAM" id="Phobius"/>
    </source>
</evidence>
<keyword evidence="3" id="KW-1185">Reference proteome</keyword>
<feature type="transmembrane region" description="Helical" evidence="1">
    <location>
        <begin position="51"/>
        <end position="75"/>
    </location>
</feature>
<sequence length="78" mass="8575">MAKMDLRLKNLSGVLSLAAVPEQAQQPSSEPTSEKQVRIPERHTFSCPPGFFSALLLYIGNYSGFDVGSLFVTLISMR</sequence>
<keyword evidence="1" id="KW-0812">Transmembrane</keyword>
<evidence type="ECO:0000313" key="2">
    <source>
        <dbReference type="EMBL" id="GMH08737.1"/>
    </source>
</evidence>